<evidence type="ECO:0000256" key="7">
    <source>
        <dbReference type="ARBA" id="ARBA00022989"/>
    </source>
</evidence>
<dbReference type="InterPro" id="IPR018108">
    <property type="entry name" value="MCP_transmembrane"/>
</dbReference>
<evidence type="ECO:0000256" key="4">
    <source>
        <dbReference type="ARBA" id="ARBA00022692"/>
    </source>
</evidence>
<keyword evidence="14" id="KW-1185">Reference proteome</keyword>
<evidence type="ECO:0000256" key="6">
    <source>
        <dbReference type="ARBA" id="ARBA00022792"/>
    </source>
</evidence>
<evidence type="ECO:0000313" key="13">
    <source>
        <dbReference type="EMBL" id="WAR14344.1"/>
    </source>
</evidence>
<dbReference type="Pfam" id="PF00153">
    <property type="entry name" value="Mito_carr"/>
    <property type="match status" value="2"/>
</dbReference>
<evidence type="ECO:0000256" key="12">
    <source>
        <dbReference type="SAM" id="Phobius"/>
    </source>
</evidence>
<organism evidence="13 14">
    <name type="scientific">Mya arenaria</name>
    <name type="common">Soft-shell clam</name>
    <dbReference type="NCBI Taxonomy" id="6604"/>
    <lineage>
        <taxon>Eukaryota</taxon>
        <taxon>Metazoa</taxon>
        <taxon>Spiralia</taxon>
        <taxon>Lophotrochozoa</taxon>
        <taxon>Mollusca</taxon>
        <taxon>Bivalvia</taxon>
        <taxon>Autobranchia</taxon>
        <taxon>Heteroconchia</taxon>
        <taxon>Euheterodonta</taxon>
        <taxon>Imparidentia</taxon>
        <taxon>Neoheterodontei</taxon>
        <taxon>Myida</taxon>
        <taxon>Myoidea</taxon>
        <taxon>Myidae</taxon>
        <taxon>Mya</taxon>
    </lineage>
</organism>
<gene>
    <name evidence="13" type="ORF">MAR_004449</name>
</gene>
<proteinExistence type="inferred from homology"/>
<dbReference type="InterPro" id="IPR051508">
    <property type="entry name" value="Mito_Carrier_Antiporter"/>
</dbReference>
<dbReference type="PANTHER" id="PTHR45928:SF1">
    <property type="entry name" value="RE38146P"/>
    <property type="match status" value="1"/>
</dbReference>
<dbReference type="SUPFAM" id="SSF103506">
    <property type="entry name" value="Mitochondrial carrier"/>
    <property type="match status" value="1"/>
</dbReference>
<feature type="repeat" description="Solcar" evidence="10">
    <location>
        <begin position="68"/>
        <end position="159"/>
    </location>
</feature>
<dbReference type="Gene3D" id="1.50.40.10">
    <property type="entry name" value="Mitochondrial carrier domain"/>
    <property type="match status" value="1"/>
</dbReference>
<evidence type="ECO:0000256" key="2">
    <source>
        <dbReference type="ARBA" id="ARBA00006375"/>
    </source>
</evidence>
<evidence type="ECO:0000256" key="9">
    <source>
        <dbReference type="ARBA" id="ARBA00023136"/>
    </source>
</evidence>
<evidence type="ECO:0000256" key="3">
    <source>
        <dbReference type="ARBA" id="ARBA00022448"/>
    </source>
</evidence>
<keyword evidence="5" id="KW-0677">Repeat</keyword>
<protein>
    <submittedName>
        <fullName evidence="13">S2535-like protein</fullName>
    </submittedName>
</protein>
<evidence type="ECO:0000256" key="8">
    <source>
        <dbReference type="ARBA" id="ARBA00023128"/>
    </source>
</evidence>
<sequence>MGAAVGSPFYMVKTQLQARANASIAVGTQHPHDSMFKAFTFVVREHGVIGLWRGTTAAVSRVMFFQPNSFLNSLIGSICGGVVVVACMTPFDVVSTRMYNQPVNKNGKGIMYKNLLDCFVKIFTSEGLWGFYKGWGPSFFRLVPHTVLSLVFWDQLRILHGKWNEDESI</sequence>
<evidence type="ECO:0000313" key="14">
    <source>
        <dbReference type="Proteomes" id="UP001164746"/>
    </source>
</evidence>
<accession>A0ABY7F0S7</accession>
<keyword evidence="6" id="KW-0999">Mitochondrion inner membrane</keyword>
<evidence type="ECO:0000256" key="5">
    <source>
        <dbReference type="ARBA" id="ARBA00022737"/>
    </source>
</evidence>
<dbReference type="PROSITE" id="PS50920">
    <property type="entry name" value="SOLCAR"/>
    <property type="match status" value="1"/>
</dbReference>
<keyword evidence="9 10" id="KW-0472">Membrane</keyword>
<keyword evidence="8" id="KW-0496">Mitochondrion</keyword>
<evidence type="ECO:0000256" key="11">
    <source>
        <dbReference type="RuleBase" id="RU000488"/>
    </source>
</evidence>
<dbReference type="Proteomes" id="UP001164746">
    <property type="component" value="Chromosome 9"/>
</dbReference>
<keyword evidence="4 10" id="KW-0812">Transmembrane</keyword>
<dbReference type="InterPro" id="IPR023395">
    <property type="entry name" value="MCP_dom_sf"/>
</dbReference>
<comment type="similarity">
    <text evidence="2 11">Belongs to the mitochondrial carrier (TC 2.A.29) family.</text>
</comment>
<feature type="transmembrane region" description="Helical" evidence="12">
    <location>
        <begin position="70"/>
        <end position="91"/>
    </location>
</feature>
<dbReference type="PANTHER" id="PTHR45928">
    <property type="entry name" value="RE38146P"/>
    <property type="match status" value="1"/>
</dbReference>
<keyword evidence="3 11" id="KW-0813">Transport</keyword>
<keyword evidence="7 12" id="KW-1133">Transmembrane helix</keyword>
<evidence type="ECO:0000256" key="10">
    <source>
        <dbReference type="PROSITE-ProRule" id="PRU00282"/>
    </source>
</evidence>
<reference evidence="13" key="1">
    <citation type="submission" date="2022-11" db="EMBL/GenBank/DDBJ databases">
        <title>Centuries of genome instability and evolution in soft-shell clam transmissible cancer (bioRxiv).</title>
        <authorList>
            <person name="Hart S.F.M."/>
            <person name="Yonemitsu M.A."/>
            <person name="Giersch R.M."/>
            <person name="Beal B.F."/>
            <person name="Arriagada G."/>
            <person name="Davis B.W."/>
            <person name="Ostrander E.A."/>
            <person name="Goff S.P."/>
            <person name="Metzger M.J."/>
        </authorList>
    </citation>
    <scope>NUCLEOTIDE SEQUENCE</scope>
    <source>
        <strain evidence="13">MELC-2E11</strain>
        <tissue evidence="13">Siphon/mantle</tissue>
    </source>
</reference>
<name>A0ABY7F0S7_MYAAR</name>
<dbReference type="EMBL" id="CP111020">
    <property type="protein sequence ID" value="WAR14344.1"/>
    <property type="molecule type" value="Genomic_DNA"/>
</dbReference>
<comment type="subcellular location">
    <subcellularLocation>
        <location evidence="1">Mitochondrion inner membrane</location>
        <topology evidence="1">Multi-pass membrane protein</topology>
    </subcellularLocation>
</comment>
<evidence type="ECO:0000256" key="1">
    <source>
        <dbReference type="ARBA" id="ARBA00004448"/>
    </source>
</evidence>